<dbReference type="Proteomes" id="UP000005824">
    <property type="component" value="Unassembled WGS sequence"/>
</dbReference>
<evidence type="ECO:0000313" key="1">
    <source>
        <dbReference type="EMBL" id="EDY21309.1"/>
    </source>
</evidence>
<accession>B4CWY9</accession>
<name>B4CWY9_9BACT</name>
<keyword evidence="2" id="KW-1185">Reference proteome</keyword>
<dbReference type="InterPro" id="IPR046702">
    <property type="entry name" value="DUF6572"/>
</dbReference>
<sequence length="131" mass="14261">MSSESIDPSPRGVEFADVIDVIAEDANTGEVTLIMLEPRPWDGSEVRLFQLQEKINAYLSFALDGEMAESFPQFDGKKIRVQLDCVGMPPNDVVGFLSMVRDQIAFQGINLEVRVMGEGGCGPGCGCHEGH</sequence>
<evidence type="ECO:0000313" key="2">
    <source>
        <dbReference type="Proteomes" id="UP000005824"/>
    </source>
</evidence>
<organism evidence="1 2">
    <name type="scientific">Chthoniobacter flavus Ellin428</name>
    <dbReference type="NCBI Taxonomy" id="497964"/>
    <lineage>
        <taxon>Bacteria</taxon>
        <taxon>Pseudomonadati</taxon>
        <taxon>Verrucomicrobiota</taxon>
        <taxon>Spartobacteria</taxon>
        <taxon>Chthoniobacterales</taxon>
        <taxon>Chthoniobacteraceae</taxon>
        <taxon>Chthoniobacter</taxon>
    </lineage>
</organism>
<dbReference type="AlphaFoldDB" id="B4CWY9"/>
<dbReference type="RefSeq" id="WP_006978928.1">
    <property type="nucleotide sequence ID" value="NZ_ABVL01000003.1"/>
</dbReference>
<dbReference type="EMBL" id="ABVL01000003">
    <property type="protein sequence ID" value="EDY21309.1"/>
    <property type="molecule type" value="Genomic_DNA"/>
</dbReference>
<dbReference type="InParanoid" id="B4CWY9"/>
<comment type="caution">
    <text evidence="1">The sequence shown here is derived from an EMBL/GenBank/DDBJ whole genome shotgun (WGS) entry which is preliminary data.</text>
</comment>
<proteinExistence type="predicted"/>
<gene>
    <name evidence="1" type="ORF">CfE428DRAFT_1602</name>
</gene>
<reference evidence="1 2" key="1">
    <citation type="journal article" date="2011" name="J. Bacteriol.">
        <title>Genome sequence of Chthoniobacter flavus Ellin428, an aerobic heterotrophic soil bacterium.</title>
        <authorList>
            <person name="Kant R."/>
            <person name="van Passel M.W."/>
            <person name="Palva A."/>
            <person name="Lucas S."/>
            <person name="Lapidus A."/>
            <person name="Glavina Del Rio T."/>
            <person name="Dalin E."/>
            <person name="Tice H."/>
            <person name="Bruce D."/>
            <person name="Goodwin L."/>
            <person name="Pitluck S."/>
            <person name="Larimer F.W."/>
            <person name="Land M.L."/>
            <person name="Hauser L."/>
            <person name="Sangwan P."/>
            <person name="de Vos W.M."/>
            <person name="Janssen P.H."/>
            <person name="Smidt H."/>
        </authorList>
    </citation>
    <scope>NUCLEOTIDE SEQUENCE [LARGE SCALE GENOMIC DNA]</scope>
    <source>
        <strain evidence="1 2">Ellin428</strain>
    </source>
</reference>
<protein>
    <submittedName>
        <fullName evidence="1">Uncharacterized protein</fullName>
    </submittedName>
</protein>
<dbReference type="Pfam" id="PF20212">
    <property type="entry name" value="DUF6572"/>
    <property type="match status" value="1"/>
</dbReference>